<sequence length="870" mass="95197">MISRRAWLRIISVFALLLLVSGYAYLNWARMLERYSIDQFDWHGPSLSLEGITLTHLTLRQQDSSGSLLVQAENLRLAWRSFSITPPFWQDIQLGRLLLAWQPGAQPADAQSSDVQLDLAALTTALPWLPLSLRIDEFSAELPCANGRCTLQGDLQALRQQRAPLALELRLNLRHEAQQLAWQAQLQGTADEASLQLSLTINQRSQLSLHSSLSNSPDGQLWRGKLSAPELSEAAALHSWLSVWALAPGLQLPNLPSAAQLAANWQLLLPPGALTLQRLHSASGQFEAAATLPAPWAIPGIGQLQGNLDIGARGEQGQWFAERLAADLQLDQLAPAWLGDLPQALHNDSLQLRIQPSAPLGELPANLLGRALPLAILLRSDGATTLELQAQLALANAPPWAVHMTNARLTASNPGIVLADWKTRDLKAALSFNGYLDDRQLDLNLLKGSQLNLGELAGDELRLTQLSGSTEGLQLQAQHQAGSLQAWRLQGPVTLATLRLEQALLKPQGWHWQGQLAASREQVELNGQLSSAADLQLRLQLQHSAKRGLQAQAQLPELFLRAGNPLADTLADWPALLDLNNGRLSADARLSQTPNNSAPSVQLNLTGKGLAGIYDRTELTGLDGHLHLKLNSRQLDIELVKLSLEQANPGIPIGPLQMRGRYSAPISQLDKGQLYLQQAQAALMGGTAQLPSERWDLRQDSLLFPLELRGLKLDRLFTLYPTEGLAGAGTLDGRLPLRIGNDGIEIEQGQLAARPPGGRLQFESERIRALGQSNPAMQLVTQSLEDFHFTTLNSQVNYDQQGTLSLAMRLEGQNPAIEQGRPIHFNINLQEDIPSLLASLQLTDKVNDIIKQRVQQRILQRRAAAIPKGP</sequence>
<dbReference type="Pfam" id="PF11739">
    <property type="entry name" value="YdbH-like"/>
    <property type="match status" value="1"/>
</dbReference>
<organism evidence="1 2">
    <name type="scientific">Pseudomonas taeanensis MS-3</name>
    <dbReference type="NCBI Taxonomy" id="1395571"/>
    <lineage>
        <taxon>Bacteria</taxon>
        <taxon>Pseudomonadati</taxon>
        <taxon>Pseudomonadota</taxon>
        <taxon>Gammaproteobacteria</taxon>
        <taxon>Pseudomonadales</taxon>
        <taxon>Pseudomonadaceae</taxon>
        <taxon>Pseudomonas</taxon>
    </lineage>
</organism>
<dbReference type="STRING" id="1395571.TMS3_0120865"/>
<evidence type="ECO:0000313" key="2">
    <source>
        <dbReference type="Proteomes" id="UP000030063"/>
    </source>
</evidence>
<dbReference type="EMBL" id="AWSQ01000009">
    <property type="protein sequence ID" value="KFX67671.1"/>
    <property type="molecule type" value="Genomic_DNA"/>
</dbReference>
<gene>
    <name evidence="1" type="ORF">TMS3_0120865</name>
</gene>
<dbReference type="InterPro" id="IPR021730">
    <property type="entry name" value="YdbH"/>
</dbReference>
<proteinExistence type="predicted"/>
<dbReference type="OrthoDB" id="9759996at2"/>
<protein>
    <submittedName>
        <fullName evidence="1">Uncharacterized protein</fullName>
    </submittedName>
</protein>
<dbReference type="RefSeq" id="WP_025167128.1">
    <property type="nucleotide sequence ID" value="NZ_AWSQ01000009.1"/>
</dbReference>
<dbReference type="Proteomes" id="UP000030063">
    <property type="component" value="Unassembled WGS sequence"/>
</dbReference>
<evidence type="ECO:0000313" key="1">
    <source>
        <dbReference type="EMBL" id="KFX67671.1"/>
    </source>
</evidence>
<dbReference type="eggNOG" id="COG2911">
    <property type="taxonomic scope" value="Bacteria"/>
</dbReference>
<dbReference type="AlphaFoldDB" id="A0A0A1YF44"/>
<accession>A0A0A1YF44</accession>
<reference evidence="1 2" key="1">
    <citation type="journal article" date="2014" name="Genome Announc.">
        <title>Draft Genome Sequence of Petroleum Oil-Degrading Marine Bacterium Pseudomonas taeanensis Strain MS-3, Isolated from a Crude Oil-Contaminated Seashore.</title>
        <authorList>
            <person name="Lee S.Y."/>
            <person name="Kim S.H."/>
            <person name="Lee D.G."/>
            <person name="Shin S."/>
            <person name="Yun S.H."/>
            <person name="Choi C.W."/>
            <person name="Chung Y.H."/>
            <person name="Choi J.S."/>
            <person name="Kahng H.Y."/>
            <person name="Kim S.I."/>
        </authorList>
    </citation>
    <scope>NUCLEOTIDE SEQUENCE [LARGE SCALE GENOMIC DNA]</scope>
    <source>
        <strain evidence="1 2">MS-3</strain>
    </source>
</reference>
<name>A0A0A1YF44_9PSED</name>
<comment type="caution">
    <text evidence="1">The sequence shown here is derived from an EMBL/GenBank/DDBJ whole genome shotgun (WGS) entry which is preliminary data.</text>
</comment>
<keyword evidence="2" id="KW-1185">Reference proteome</keyword>